<keyword evidence="3" id="KW-1133">Transmembrane helix</keyword>
<dbReference type="Proteomes" id="UP000642829">
    <property type="component" value="Unassembled WGS sequence"/>
</dbReference>
<evidence type="ECO:0000256" key="1">
    <source>
        <dbReference type="ARBA" id="ARBA00022676"/>
    </source>
</evidence>
<dbReference type="Gene3D" id="3.40.50.2000">
    <property type="entry name" value="Glycogen Phosphorylase B"/>
    <property type="match status" value="2"/>
</dbReference>
<dbReference type="SUPFAM" id="SSF53756">
    <property type="entry name" value="UDP-Glycosyltransferase/glycogen phosphorylase"/>
    <property type="match status" value="1"/>
</dbReference>
<evidence type="ECO:0000313" key="5">
    <source>
        <dbReference type="EMBL" id="GHC04341.1"/>
    </source>
</evidence>
<dbReference type="InterPro" id="IPR001296">
    <property type="entry name" value="Glyco_trans_1"/>
</dbReference>
<keyword evidence="6" id="KW-1185">Reference proteome</keyword>
<dbReference type="RefSeq" id="WP_189514920.1">
    <property type="nucleotide sequence ID" value="NZ_BMXG01000012.1"/>
</dbReference>
<keyword evidence="3" id="KW-0472">Membrane</keyword>
<keyword evidence="2" id="KW-0808">Transferase</keyword>
<dbReference type="GO" id="GO:0016757">
    <property type="term" value="F:glycosyltransferase activity"/>
    <property type="evidence" value="ECO:0007669"/>
    <property type="project" value="UniProtKB-KW"/>
</dbReference>
<reference evidence="5" key="1">
    <citation type="journal article" date="2014" name="Int. J. Syst. Evol. Microbiol.">
        <title>Complete genome sequence of Corynebacterium casei LMG S-19264T (=DSM 44701T), isolated from a smear-ripened cheese.</title>
        <authorList>
            <consortium name="US DOE Joint Genome Institute (JGI-PGF)"/>
            <person name="Walter F."/>
            <person name="Albersmeier A."/>
            <person name="Kalinowski J."/>
            <person name="Ruckert C."/>
        </authorList>
    </citation>
    <scope>NUCLEOTIDE SEQUENCE</scope>
    <source>
        <strain evidence="5">KCTC 12870</strain>
    </source>
</reference>
<evidence type="ECO:0000313" key="6">
    <source>
        <dbReference type="Proteomes" id="UP000642829"/>
    </source>
</evidence>
<sequence length="373" mass="42029">MHDINAPTVLHFVGAGRDVGGTLSYVRSLTRQNGARNVLIVQKGFTQTREPYMRLLKIKEGDYGSLVSPMAALDSLKQIFWLRRKLGRHPRRIFHGHSRGGVLIGIVLALLGYKNVVVTIHINGSQRWFYQLGHRILKDRMIFLCPAMKRYYGLSADNWRDCIPGSVTPKMRRPGKTNPPFFGPQSEQKLTLGGCGIVVAWKRWEIILEALGMLSRDLRSRVRFVHVGDPLDEAISKEYAQRLRNLVTQHQLEDIVEWRGHQNDLNDFYSEIDLLVHPAENEPFGLSVVEALFAGTPVLASDSVGAADLLKKENGLTFPTNDARALASVIASILSGETPFPRVNRQSLRPLEPDYLGARWAEIYARLMDRTLA</sequence>
<feature type="domain" description="Glycosyl transferase family 1" evidence="4">
    <location>
        <begin position="198"/>
        <end position="337"/>
    </location>
</feature>
<dbReference type="EMBL" id="BMXG01000012">
    <property type="protein sequence ID" value="GHC04341.1"/>
    <property type="molecule type" value="Genomic_DNA"/>
</dbReference>
<dbReference type="AlphaFoldDB" id="A0A8J3DCR2"/>
<evidence type="ECO:0000256" key="2">
    <source>
        <dbReference type="ARBA" id="ARBA00022679"/>
    </source>
</evidence>
<name>A0A8J3DCR2_9BACT</name>
<feature type="transmembrane region" description="Helical" evidence="3">
    <location>
        <begin position="93"/>
        <end position="113"/>
    </location>
</feature>
<accession>A0A8J3DCR2</accession>
<proteinExistence type="predicted"/>
<organism evidence="5 6">
    <name type="scientific">Cerasicoccus arenae</name>
    <dbReference type="NCBI Taxonomy" id="424488"/>
    <lineage>
        <taxon>Bacteria</taxon>
        <taxon>Pseudomonadati</taxon>
        <taxon>Verrucomicrobiota</taxon>
        <taxon>Opitutia</taxon>
        <taxon>Puniceicoccales</taxon>
        <taxon>Cerasicoccaceae</taxon>
        <taxon>Cerasicoccus</taxon>
    </lineage>
</organism>
<evidence type="ECO:0000259" key="4">
    <source>
        <dbReference type="Pfam" id="PF00534"/>
    </source>
</evidence>
<dbReference type="PANTHER" id="PTHR12526">
    <property type="entry name" value="GLYCOSYLTRANSFERASE"/>
    <property type="match status" value="1"/>
</dbReference>
<dbReference type="Pfam" id="PF00534">
    <property type="entry name" value="Glycos_transf_1"/>
    <property type="match status" value="1"/>
</dbReference>
<gene>
    <name evidence="5" type="ORF">GCM10007047_21320</name>
</gene>
<keyword evidence="1" id="KW-0328">Glycosyltransferase</keyword>
<dbReference type="PANTHER" id="PTHR12526:SF510">
    <property type="entry name" value="D-INOSITOL 3-PHOSPHATE GLYCOSYLTRANSFERASE"/>
    <property type="match status" value="1"/>
</dbReference>
<reference evidence="5" key="2">
    <citation type="submission" date="2020-09" db="EMBL/GenBank/DDBJ databases">
        <authorList>
            <person name="Sun Q."/>
            <person name="Kim S."/>
        </authorList>
    </citation>
    <scope>NUCLEOTIDE SEQUENCE</scope>
    <source>
        <strain evidence="5">KCTC 12870</strain>
    </source>
</reference>
<dbReference type="CDD" id="cd03801">
    <property type="entry name" value="GT4_PimA-like"/>
    <property type="match status" value="1"/>
</dbReference>
<evidence type="ECO:0000256" key="3">
    <source>
        <dbReference type="SAM" id="Phobius"/>
    </source>
</evidence>
<keyword evidence="3" id="KW-0812">Transmembrane</keyword>
<comment type="caution">
    <text evidence="5">The sequence shown here is derived from an EMBL/GenBank/DDBJ whole genome shotgun (WGS) entry which is preliminary data.</text>
</comment>
<protein>
    <recommendedName>
        <fullName evidence="4">Glycosyl transferase family 1 domain-containing protein</fullName>
    </recommendedName>
</protein>